<dbReference type="GO" id="GO:0005886">
    <property type="term" value="C:plasma membrane"/>
    <property type="evidence" value="ECO:0007669"/>
    <property type="project" value="TreeGrafter"/>
</dbReference>
<comment type="subcellular location">
    <subcellularLocation>
        <location evidence="1">Membrane</location>
        <topology evidence="1">Multi-pass membrane protein</topology>
    </subcellularLocation>
</comment>
<organism evidence="7 8">
    <name type="scientific">Hyaloscypha variabilis (strain UAMH 11265 / GT02V1 / F)</name>
    <name type="common">Meliniomyces variabilis</name>
    <dbReference type="NCBI Taxonomy" id="1149755"/>
    <lineage>
        <taxon>Eukaryota</taxon>
        <taxon>Fungi</taxon>
        <taxon>Dikarya</taxon>
        <taxon>Ascomycota</taxon>
        <taxon>Pezizomycotina</taxon>
        <taxon>Leotiomycetes</taxon>
        <taxon>Helotiales</taxon>
        <taxon>Hyaloscyphaceae</taxon>
        <taxon>Hyaloscypha</taxon>
        <taxon>Hyaloscypha variabilis</taxon>
    </lineage>
</organism>
<feature type="domain" description="Major facilitator superfamily (MFS) profile" evidence="6">
    <location>
        <begin position="47"/>
        <end position="512"/>
    </location>
</feature>
<keyword evidence="3 5" id="KW-1133">Transmembrane helix</keyword>
<evidence type="ECO:0000256" key="1">
    <source>
        <dbReference type="ARBA" id="ARBA00004141"/>
    </source>
</evidence>
<keyword evidence="2 5" id="KW-0812">Transmembrane</keyword>
<feature type="transmembrane region" description="Helical" evidence="5">
    <location>
        <begin position="119"/>
        <end position="138"/>
    </location>
</feature>
<evidence type="ECO:0000256" key="2">
    <source>
        <dbReference type="ARBA" id="ARBA00022692"/>
    </source>
</evidence>
<feature type="transmembrane region" description="Helical" evidence="5">
    <location>
        <begin position="180"/>
        <end position="202"/>
    </location>
</feature>
<feature type="transmembrane region" description="Helical" evidence="5">
    <location>
        <begin position="93"/>
        <end position="112"/>
    </location>
</feature>
<dbReference type="PROSITE" id="PS50850">
    <property type="entry name" value="MFS"/>
    <property type="match status" value="1"/>
</dbReference>
<feature type="transmembrane region" description="Helical" evidence="5">
    <location>
        <begin position="454"/>
        <end position="481"/>
    </location>
</feature>
<dbReference type="PANTHER" id="PTHR23502">
    <property type="entry name" value="MAJOR FACILITATOR SUPERFAMILY"/>
    <property type="match status" value="1"/>
</dbReference>
<dbReference type="OrthoDB" id="268400at2759"/>
<evidence type="ECO:0000313" key="8">
    <source>
        <dbReference type="Proteomes" id="UP000235786"/>
    </source>
</evidence>
<proteinExistence type="predicted"/>
<feature type="transmembrane region" description="Helical" evidence="5">
    <location>
        <begin position="357"/>
        <end position="382"/>
    </location>
</feature>
<feature type="transmembrane region" description="Helical" evidence="5">
    <location>
        <begin position="493"/>
        <end position="511"/>
    </location>
</feature>
<feature type="transmembrane region" description="Helical" evidence="5">
    <location>
        <begin position="208"/>
        <end position="228"/>
    </location>
</feature>
<evidence type="ECO:0000259" key="6">
    <source>
        <dbReference type="PROSITE" id="PS50850"/>
    </source>
</evidence>
<feature type="transmembrane region" description="Helical" evidence="5">
    <location>
        <begin position="422"/>
        <end position="447"/>
    </location>
</feature>
<dbReference type="SUPFAM" id="SSF103473">
    <property type="entry name" value="MFS general substrate transporter"/>
    <property type="match status" value="1"/>
</dbReference>
<feature type="transmembrane region" description="Helical" evidence="5">
    <location>
        <begin position="394"/>
        <end position="416"/>
    </location>
</feature>
<feature type="transmembrane region" description="Helical" evidence="5">
    <location>
        <begin position="50"/>
        <end position="73"/>
    </location>
</feature>
<dbReference type="AlphaFoldDB" id="A0A2J6S516"/>
<dbReference type="InterPro" id="IPR020846">
    <property type="entry name" value="MFS_dom"/>
</dbReference>
<accession>A0A2J6S516</accession>
<feature type="transmembrane region" description="Helical" evidence="5">
    <location>
        <begin position="144"/>
        <end position="168"/>
    </location>
</feature>
<dbReference type="Proteomes" id="UP000235786">
    <property type="component" value="Unassembled WGS sequence"/>
</dbReference>
<reference evidence="7 8" key="1">
    <citation type="submission" date="2016-04" db="EMBL/GenBank/DDBJ databases">
        <title>A degradative enzymes factory behind the ericoid mycorrhizal symbiosis.</title>
        <authorList>
            <consortium name="DOE Joint Genome Institute"/>
            <person name="Martino E."/>
            <person name="Morin E."/>
            <person name="Grelet G."/>
            <person name="Kuo A."/>
            <person name="Kohler A."/>
            <person name="Daghino S."/>
            <person name="Barry K."/>
            <person name="Choi C."/>
            <person name="Cichocki N."/>
            <person name="Clum A."/>
            <person name="Copeland A."/>
            <person name="Hainaut M."/>
            <person name="Haridas S."/>
            <person name="Labutti K."/>
            <person name="Lindquist E."/>
            <person name="Lipzen A."/>
            <person name="Khouja H.-R."/>
            <person name="Murat C."/>
            <person name="Ohm R."/>
            <person name="Olson A."/>
            <person name="Spatafora J."/>
            <person name="Veneault-Fourrey C."/>
            <person name="Henrissat B."/>
            <person name="Grigoriev I."/>
            <person name="Martin F."/>
            <person name="Perotto S."/>
        </authorList>
    </citation>
    <scope>NUCLEOTIDE SEQUENCE [LARGE SCALE GENOMIC DNA]</scope>
    <source>
        <strain evidence="7 8">F</strain>
    </source>
</reference>
<gene>
    <name evidence="7" type="ORF">L207DRAFT_562925</name>
</gene>
<sequence>MASVGSKREYGAAQSSVYLITSDGRTLELPIPSRSPNDPLRWSLLKRATVMGVTSVFTVVGLVLVQGTSLLLFELENEYSPESIKPLRLDVLSSVPCLCWGIGALTWVPLSMAIGRRPVLLLATLILTGGTFLAAVSQGFYSHLIARCLQGVAGAVSPSTMILTVIDLTFIHQRPQWTGLFWCMTTVLSNVGLALTPSIISAGGSWRAFYWAWLGPCILLILLALFWAPETSFKRPPIAFDGHVISQAETGKITIYSSWEEVPGGQPKPDAPPTTRKASAFLKSIIFGTQTETGGWLAMKAFPRQLMFCALNPLVLWVMLLNTFVFGGMVITCQSYAQVLMAPPYDFTFHQIGLAKLSPAIGAFLAYPVSGILTTYLIRVLASRNRGVREPEHYLPSFFIPIILSSVSLALFGIATERRWDWRWILLFVGLDYLSAIATFSTNVVWITESFPEFAGAAIVVVGAGSYGTSFVLSSVIAPWIQSQGLGMTYIELGILTVALGFFGFPINFWGKRYREYIYRRWSGM</sequence>
<dbReference type="InterPro" id="IPR036259">
    <property type="entry name" value="MFS_trans_sf"/>
</dbReference>
<dbReference type="InterPro" id="IPR011701">
    <property type="entry name" value="MFS"/>
</dbReference>
<evidence type="ECO:0000256" key="3">
    <source>
        <dbReference type="ARBA" id="ARBA00022989"/>
    </source>
</evidence>
<dbReference type="EMBL" id="KZ613940">
    <property type="protein sequence ID" value="PMD45863.1"/>
    <property type="molecule type" value="Genomic_DNA"/>
</dbReference>
<evidence type="ECO:0000256" key="4">
    <source>
        <dbReference type="ARBA" id="ARBA00023136"/>
    </source>
</evidence>
<protein>
    <submittedName>
        <fullName evidence="7">MFS general substrate transporter</fullName>
    </submittedName>
</protein>
<feature type="transmembrane region" description="Helical" evidence="5">
    <location>
        <begin position="314"/>
        <end position="337"/>
    </location>
</feature>
<dbReference type="STRING" id="1149755.A0A2J6S516"/>
<keyword evidence="4 5" id="KW-0472">Membrane</keyword>
<evidence type="ECO:0000313" key="7">
    <source>
        <dbReference type="EMBL" id="PMD45863.1"/>
    </source>
</evidence>
<keyword evidence="8" id="KW-1185">Reference proteome</keyword>
<dbReference type="GO" id="GO:0022857">
    <property type="term" value="F:transmembrane transporter activity"/>
    <property type="evidence" value="ECO:0007669"/>
    <property type="project" value="InterPro"/>
</dbReference>
<dbReference type="PANTHER" id="PTHR23502:SF164">
    <property type="entry name" value="MAJOR FACILITATOR SUPERFAMILY (MFS) PROFILE DOMAIN-CONTAINING PROTEIN"/>
    <property type="match status" value="1"/>
</dbReference>
<dbReference type="Gene3D" id="1.20.1250.20">
    <property type="entry name" value="MFS general substrate transporter like domains"/>
    <property type="match status" value="1"/>
</dbReference>
<name>A0A2J6S516_HYAVF</name>
<dbReference type="Pfam" id="PF07690">
    <property type="entry name" value="MFS_1"/>
    <property type="match status" value="1"/>
</dbReference>
<evidence type="ECO:0000256" key="5">
    <source>
        <dbReference type="SAM" id="Phobius"/>
    </source>
</evidence>